<sequence length="829" mass="94096">MSSPQWNSFQPPIQQDSAIIALQNVPNPYSSTTTTTTTGSSSSSTTSSTGQRETGIIEKLLHSYGFIQCCERQARLFFHYTQFEGNIEHLKIGDPVEFEMTYDRRTGKPIASNVIKISSEVLSYEVLSEDHVSGIVTTEIKNSESGTISDQGRISYESRGECFFLPYTAQDIEDNVVLKAKDKVTFLIATDKRTGNLHARHIKLDNSSQLQRYQGVVCSKKESFGFIERADVVKEIFFHFSEVKDIKDLILGDDVEFSIQIRNNKEVAVNITRLPEGTVVFEDIGEERIKGQVTKVIDKGQTRNQNDPFPGRIHCRHSNKELDFPFGDKDQRGDFTLQIGDWVEFNIATDRRDLLQRATNVELLEESFLVSNEQREKGIIATLKEGFGFIKCVNREARMFFHFSEILDVLREIKVQDEVEFTVVQDATMPNRQNAIRIRHLPSGMVKFDTILHKHVIGVVEKEPGYQWNRSPNKIDNSIKNKESEPGIIFFQLNGEKESINFYIKDCDIRNVPKLGDKVEFNICESKCNNLKTAADIRIVSRGVKNGYKYAYQGFIAALKDGFGFIETAEHDREVFFHFSVYNGDPSHLELGWEVEYGGLSQKGSKQSAECVRKLPKGTIPVEEAKPEIYEGLVVRPVRCFNPDQEEYSGLIQKGTEESESAVFFKFGITSLADKKEFIQKGDTVQFQLGTVLATGEERAVNVKPIRPKLRATVEAIKGQFGFLSYEVEEGKKLFFHISEIRNNETLQPGDQVEFVIVQKQRNGKVSACNVVKISDIPRPERLISRLRTTSCEETGPRVIIIRQPRGPDGTAGFKQQREFHEYQELVVG</sequence>
<dbReference type="GO" id="GO:0005737">
    <property type="term" value="C:cytoplasm"/>
    <property type="evidence" value="ECO:0007669"/>
    <property type="project" value="UniProtKB-SubCell"/>
</dbReference>
<dbReference type="PANTHER" id="PTHR12913">
    <property type="entry name" value="UNR PROTEIN N-RAS UPSTREAM GENE PROTEIN"/>
    <property type="match status" value="1"/>
</dbReference>
<feature type="domain" description="SUZ-C" evidence="8">
    <location>
        <begin position="778"/>
        <end position="818"/>
    </location>
</feature>
<comment type="subcellular location">
    <subcellularLocation>
        <location evidence="1">Cytoplasm</location>
    </subcellularLocation>
</comment>
<protein>
    <submittedName>
        <fullName evidence="9">ColdShockE1</fullName>
    </submittedName>
</protein>
<dbReference type="InterPro" id="IPR019844">
    <property type="entry name" value="CSD_CS"/>
</dbReference>
<dbReference type="InterPro" id="IPR011129">
    <property type="entry name" value="CSD"/>
</dbReference>
<keyword evidence="4" id="KW-0694">RNA-binding</keyword>
<dbReference type="GO" id="GO:0003723">
    <property type="term" value="F:RNA binding"/>
    <property type="evidence" value="ECO:0007669"/>
    <property type="project" value="UniProtKB-KW"/>
</dbReference>
<evidence type="ECO:0000256" key="5">
    <source>
        <dbReference type="ARBA" id="ARBA00044751"/>
    </source>
</evidence>
<evidence type="ECO:0000256" key="6">
    <source>
        <dbReference type="SAM" id="MobiDB-lite"/>
    </source>
</evidence>
<dbReference type="InterPro" id="IPR002059">
    <property type="entry name" value="CSP_DNA-bd"/>
</dbReference>
<proteinExistence type="inferred from homology"/>
<name>A0A646QIB7_9MYRI</name>
<dbReference type="EMBL" id="GHBY01000023">
    <property type="protein sequence ID" value="MUP40200.1"/>
    <property type="molecule type" value="Transcribed_RNA"/>
</dbReference>
<dbReference type="PANTHER" id="PTHR12913:SF1">
    <property type="entry name" value="COLD SHOCK DOMAIN-CONTAINING PROTEIN E1"/>
    <property type="match status" value="1"/>
</dbReference>
<dbReference type="InterPro" id="IPR012340">
    <property type="entry name" value="NA-bd_OB-fold"/>
</dbReference>
<dbReference type="SMART" id="SM00357">
    <property type="entry name" value="CSP"/>
    <property type="match status" value="5"/>
</dbReference>
<evidence type="ECO:0000313" key="9">
    <source>
        <dbReference type="EMBL" id="MUP40200.1"/>
    </source>
</evidence>
<keyword evidence="2" id="KW-0963">Cytoplasm</keyword>
<dbReference type="CDD" id="cd04458">
    <property type="entry name" value="CSP_CDS"/>
    <property type="match status" value="2"/>
</dbReference>
<feature type="region of interest" description="Disordered" evidence="6">
    <location>
        <begin position="26"/>
        <end position="52"/>
    </location>
</feature>
<organism evidence="9">
    <name type="scientific">Hemiscolopendra marginata</name>
    <dbReference type="NCBI Taxonomy" id="943146"/>
    <lineage>
        <taxon>Eukaryota</taxon>
        <taxon>Metazoa</taxon>
        <taxon>Ecdysozoa</taxon>
        <taxon>Arthropoda</taxon>
        <taxon>Myriapoda</taxon>
        <taxon>Chilopoda</taxon>
        <taxon>Pleurostigmophora</taxon>
        <taxon>Scolopendromorpha</taxon>
        <taxon>Scolopendridae</taxon>
        <taxon>Hemiscolopendra</taxon>
    </lineage>
</organism>
<evidence type="ECO:0000256" key="1">
    <source>
        <dbReference type="ARBA" id="ARBA00004496"/>
    </source>
</evidence>
<reference evidence="9" key="1">
    <citation type="submission" date="2018-11" db="EMBL/GenBank/DDBJ databases">
        <title>Venom-gland transcriptomics and venom proteomics of the Florida green centipede (Hemiscolopendra marginata) reveal sex-based variation in a centipede venom.</title>
        <authorList>
            <person name="Nystrom G.S."/>
            <person name="Ward M.J."/>
            <person name="Ellsworth S.A."/>
            <person name="Rokyta D.R."/>
        </authorList>
    </citation>
    <scope>NUCLEOTIDE SEQUENCE</scope>
    <source>
        <tissue evidence="9">Venom gland</tissue>
    </source>
</reference>
<comment type="similarity">
    <text evidence="5">Belongs to the UNR family.</text>
</comment>
<dbReference type="Pfam" id="PF12901">
    <property type="entry name" value="SUZ-C"/>
    <property type="match status" value="1"/>
</dbReference>
<dbReference type="AlphaFoldDB" id="A0A646QIB7"/>
<dbReference type="InterPro" id="IPR056400">
    <property type="entry name" value="CSDE1"/>
</dbReference>
<dbReference type="InterPro" id="IPR024642">
    <property type="entry name" value="SUZ-C"/>
</dbReference>
<keyword evidence="3" id="KW-0677">Repeat</keyword>
<evidence type="ECO:0000256" key="4">
    <source>
        <dbReference type="ARBA" id="ARBA00022884"/>
    </source>
</evidence>
<dbReference type="Gene3D" id="2.40.50.140">
    <property type="entry name" value="Nucleic acid-binding proteins"/>
    <property type="match status" value="6"/>
</dbReference>
<evidence type="ECO:0000259" key="7">
    <source>
        <dbReference type="PROSITE" id="PS51857"/>
    </source>
</evidence>
<feature type="domain" description="CSD" evidence="7">
    <location>
        <begin position="52"/>
        <end position="116"/>
    </location>
</feature>
<accession>A0A646QIB7</accession>
<feature type="compositionally biased region" description="Low complexity" evidence="6">
    <location>
        <begin position="30"/>
        <end position="50"/>
    </location>
</feature>
<feature type="domain" description="CSD" evidence="7">
    <location>
        <begin position="709"/>
        <end position="773"/>
    </location>
</feature>
<dbReference type="SUPFAM" id="SSF50249">
    <property type="entry name" value="Nucleic acid-binding proteins"/>
    <property type="match status" value="5"/>
</dbReference>
<evidence type="ECO:0000259" key="8">
    <source>
        <dbReference type="PROSITE" id="PS51938"/>
    </source>
</evidence>
<feature type="domain" description="CSD" evidence="7">
    <location>
        <begin position="551"/>
        <end position="614"/>
    </location>
</feature>
<dbReference type="PROSITE" id="PS51857">
    <property type="entry name" value="CSD_2"/>
    <property type="match status" value="5"/>
</dbReference>
<evidence type="ECO:0000256" key="2">
    <source>
        <dbReference type="ARBA" id="ARBA00022490"/>
    </source>
</evidence>
<dbReference type="PROSITE" id="PS00352">
    <property type="entry name" value="CSD_1"/>
    <property type="match status" value="4"/>
</dbReference>
<dbReference type="Pfam" id="PF23456">
    <property type="entry name" value="CSDE1"/>
    <property type="match status" value="4"/>
</dbReference>
<evidence type="ECO:0000256" key="3">
    <source>
        <dbReference type="ARBA" id="ARBA00022737"/>
    </source>
</evidence>
<feature type="domain" description="CSD" evidence="7">
    <location>
        <begin position="212"/>
        <end position="273"/>
    </location>
</feature>
<dbReference type="PROSITE" id="PS51938">
    <property type="entry name" value="SUZ_C"/>
    <property type="match status" value="1"/>
</dbReference>
<dbReference type="Pfam" id="PF00313">
    <property type="entry name" value="CSD"/>
    <property type="match status" value="5"/>
</dbReference>
<feature type="domain" description="CSD" evidence="7">
    <location>
        <begin position="375"/>
        <end position="440"/>
    </location>
</feature>